<dbReference type="GO" id="GO:0004818">
    <property type="term" value="F:glutamate-tRNA ligase activity"/>
    <property type="evidence" value="ECO:0007669"/>
    <property type="project" value="UniProtKB-UniRule"/>
</dbReference>
<keyword evidence="2 8" id="KW-0963">Cytoplasm</keyword>
<keyword evidence="12" id="KW-1185">Reference proteome</keyword>
<accession>A0A1H6FX16</accession>
<comment type="similarity">
    <text evidence="1 8">Belongs to the class-I aminoacyl-tRNA synthetase family. Glutamate--tRNA ligase type 1 subfamily.</text>
</comment>
<comment type="function">
    <text evidence="8">Catalyzes the attachment of glutamate to tRNA(Glu) in a two-step reaction: glutamate is first activated by ATP to form Glu-AMP and then transferred to the acceptor end of tRNA(Glu).</text>
</comment>
<feature type="domain" description="Aminoacyl-tRNA synthetase class I anticodon-binding" evidence="10">
    <location>
        <begin position="279"/>
        <end position="422"/>
    </location>
</feature>
<proteinExistence type="inferred from homology"/>
<keyword evidence="3 8" id="KW-0436">Ligase</keyword>
<feature type="domain" description="Glutamyl/glutaminyl-tRNA synthetase class Ib catalytic" evidence="9">
    <location>
        <begin position="98"/>
        <end position="265"/>
    </location>
</feature>
<dbReference type="InterPro" id="IPR014729">
    <property type="entry name" value="Rossmann-like_a/b/a_fold"/>
</dbReference>
<dbReference type="PANTHER" id="PTHR43311">
    <property type="entry name" value="GLUTAMATE--TRNA LIGASE"/>
    <property type="match status" value="1"/>
</dbReference>
<feature type="binding site" evidence="8">
    <location>
        <position position="199"/>
    </location>
    <ligand>
        <name>ATP</name>
        <dbReference type="ChEBI" id="CHEBI:30616"/>
    </ligand>
</feature>
<dbReference type="NCBIfam" id="TIGR00464">
    <property type="entry name" value="gltX_bact"/>
    <property type="match status" value="1"/>
</dbReference>
<reference evidence="12" key="1">
    <citation type="submission" date="2016-10" db="EMBL/GenBank/DDBJ databases">
        <authorList>
            <person name="Varghese N."/>
            <person name="Submissions S."/>
        </authorList>
    </citation>
    <scope>NUCLEOTIDE SEQUENCE [LARGE SCALE GENOMIC DNA]</scope>
    <source>
        <strain evidence="12">ATCC 35263</strain>
    </source>
</reference>
<dbReference type="STRING" id="29539.SAMN02745716_1802"/>
<comment type="subcellular location">
    <subcellularLocation>
        <location evidence="8">Cytoplasm</location>
    </subcellularLocation>
</comment>
<dbReference type="GO" id="GO:0000049">
    <property type="term" value="F:tRNA binding"/>
    <property type="evidence" value="ECO:0007669"/>
    <property type="project" value="InterPro"/>
</dbReference>
<dbReference type="InterPro" id="IPR020751">
    <property type="entry name" value="aa-tRNA-synth_I_codon-bd_sub2"/>
</dbReference>
<keyword evidence="6 8" id="KW-0648">Protein biosynthesis</keyword>
<gene>
    <name evidence="8" type="primary">gltX</name>
    <name evidence="11" type="ORF">SAMN02745716_1802</name>
</gene>
<feature type="domain" description="Glutamyl/glutaminyl-tRNA synthetase class Ib catalytic" evidence="9">
    <location>
        <begin position="2"/>
        <end position="97"/>
    </location>
</feature>
<dbReference type="InterPro" id="IPR001412">
    <property type="entry name" value="aa-tRNA-synth_I_CS"/>
</dbReference>
<evidence type="ECO:0000259" key="9">
    <source>
        <dbReference type="Pfam" id="PF00749"/>
    </source>
</evidence>
<organism evidence="11 12">
    <name type="scientific">Thermoleophilum album</name>
    <dbReference type="NCBI Taxonomy" id="29539"/>
    <lineage>
        <taxon>Bacteria</taxon>
        <taxon>Bacillati</taxon>
        <taxon>Actinomycetota</taxon>
        <taxon>Thermoleophilia</taxon>
        <taxon>Thermoleophilales</taxon>
        <taxon>Thermoleophilaceae</taxon>
        <taxon>Thermoleophilum</taxon>
    </lineage>
</organism>
<feature type="short sequence motif" description="'KMSKS' region" evidence="8">
    <location>
        <begin position="196"/>
        <end position="200"/>
    </location>
</feature>
<dbReference type="OrthoDB" id="9807503at2"/>
<evidence type="ECO:0000256" key="6">
    <source>
        <dbReference type="ARBA" id="ARBA00022917"/>
    </source>
</evidence>
<dbReference type="Gene3D" id="1.10.8.70">
    <property type="entry name" value="Glutamate-tRNA synthetase, class I, anticodon-binding domain 1"/>
    <property type="match status" value="1"/>
</dbReference>
<dbReference type="InterPro" id="IPR020058">
    <property type="entry name" value="Glu/Gln-tRNA-synth_Ib_cat-dom"/>
</dbReference>
<dbReference type="SUPFAM" id="SSF52374">
    <property type="entry name" value="Nucleotidylyl transferase"/>
    <property type="match status" value="1"/>
</dbReference>
<dbReference type="InterPro" id="IPR049940">
    <property type="entry name" value="GluQ/Sye"/>
</dbReference>
<evidence type="ECO:0000256" key="1">
    <source>
        <dbReference type="ARBA" id="ARBA00007894"/>
    </source>
</evidence>
<feature type="short sequence motif" description="'HIGH' region" evidence="8">
    <location>
        <begin position="7"/>
        <end position="17"/>
    </location>
</feature>
<comment type="caution">
    <text evidence="8">Lacks conserved residue(s) required for the propagation of feature annotation.</text>
</comment>
<dbReference type="InterPro" id="IPR020061">
    <property type="entry name" value="Glu_tRNA_lig_a-bdl"/>
</dbReference>
<comment type="subunit">
    <text evidence="8">Monomer.</text>
</comment>
<evidence type="ECO:0000256" key="4">
    <source>
        <dbReference type="ARBA" id="ARBA00022741"/>
    </source>
</evidence>
<dbReference type="Gene3D" id="3.90.800.10">
    <property type="entry name" value="Glutamyl-tRNA Synthetase, Domain 3"/>
    <property type="match status" value="1"/>
</dbReference>
<sequence>MRVRFAPSPTGELHVGGARTALYNWLLARGSGGSFVLRIEDTDRERSTAENRDRILEALRWLELDWDEGPYSQAERAPRHLEAIEQLLASGHAYEDEGAVRFRVPPGETVVHDLIRGEIRFPHEAIKDFVIRRSDGSPLYNLAVAVDDVDMRISHVVRGDDHLSNTPRQLMIIRALGHEPPAYAHLPLLLGPDGKKLSKRHGATSVEELRARGYLPEAVRNYLALLGWGLDDRTTFISTEQLIKHFSLERVSRSPAVFDEQKLRWMNGHYLRGLELDDLVERLAEYLDRQGIVPRDRLDRERLRAAARASQEKLQTLADFWPLAGFVLERREPSEELRSWLLETGGVERLRLARERLAALERFDPPTIEEALRSLAEELGVKGAAIFQPVRVAIAGSKVSPGIFESLAALGREEALARIDATLARLGGSPAAARSSGPR</sequence>
<dbReference type="Gene3D" id="3.40.50.620">
    <property type="entry name" value="HUPs"/>
    <property type="match status" value="2"/>
</dbReference>
<dbReference type="PANTHER" id="PTHR43311:SF2">
    <property type="entry name" value="GLUTAMATE--TRNA LIGASE, MITOCHONDRIAL-RELATED"/>
    <property type="match status" value="1"/>
</dbReference>
<dbReference type="PRINTS" id="PR00987">
    <property type="entry name" value="TRNASYNTHGLU"/>
</dbReference>
<dbReference type="PROSITE" id="PS00178">
    <property type="entry name" value="AA_TRNA_LIGASE_I"/>
    <property type="match status" value="1"/>
</dbReference>
<dbReference type="GO" id="GO:0005829">
    <property type="term" value="C:cytosol"/>
    <property type="evidence" value="ECO:0007669"/>
    <property type="project" value="TreeGrafter"/>
</dbReference>
<name>A0A1H6FX16_THEAL</name>
<dbReference type="AlphaFoldDB" id="A0A1H6FX16"/>
<evidence type="ECO:0000313" key="12">
    <source>
        <dbReference type="Proteomes" id="UP000222056"/>
    </source>
</evidence>
<dbReference type="InterPro" id="IPR020752">
    <property type="entry name" value="Glu-tRNA-synth_I_codon-bd_sub1"/>
</dbReference>
<dbReference type="InterPro" id="IPR000924">
    <property type="entry name" value="Glu/Gln-tRNA-synth"/>
</dbReference>
<dbReference type="EC" id="6.1.1.17" evidence="8"/>
<dbReference type="GO" id="GO:0008270">
    <property type="term" value="F:zinc ion binding"/>
    <property type="evidence" value="ECO:0007669"/>
    <property type="project" value="InterPro"/>
</dbReference>
<dbReference type="GO" id="GO:0005524">
    <property type="term" value="F:ATP binding"/>
    <property type="evidence" value="ECO:0007669"/>
    <property type="project" value="UniProtKB-UniRule"/>
</dbReference>
<dbReference type="InterPro" id="IPR004527">
    <property type="entry name" value="Glu-tRNA-ligase_bac/mito"/>
</dbReference>
<evidence type="ECO:0000256" key="2">
    <source>
        <dbReference type="ARBA" id="ARBA00022490"/>
    </source>
</evidence>
<dbReference type="EMBL" id="FNWJ01000002">
    <property type="protein sequence ID" value="SEH14982.1"/>
    <property type="molecule type" value="Genomic_DNA"/>
</dbReference>
<dbReference type="InterPro" id="IPR033910">
    <property type="entry name" value="GluRS_core"/>
</dbReference>
<dbReference type="HAMAP" id="MF_00022">
    <property type="entry name" value="Glu_tRNA_synth_type1"/>
    <property type="match status" value="1"/>
</dbReference>
<evidence type="ECO:0000256" key="5">
    <source>
        <dbReference type="ARBA" id="ARBA00022840"/>
    </source>
</evidence>
<dbReference type="Pfam" id="PF00749">
    <property type="entry name" value="tRNA-synt_1c"/>
    <property type="match status" value="2"/>
</dbReference>
<evidence type="ECO:0000256" key="3">
    <source>
        <dbReference type="ARBA" id="ARBA00022598"/>
    </source>
</evidence>
<dbReference type="Gene3D" id="1.10.10.350">
    <property type="match status" value="1"/>
</dbReference>
<protein>
    <recommendedName>
        <fullName evidence="8">Glutamate--tRNA ligase</fullName>
        <ecNumber evidence="8">6.1.1.17</ecNumber>
    </recommendedName>
    <alternativeName>
        <fullName evidence="8">Glutamyl-tRNA synthetase</fullName>
        <shortName evidence="8">GluRS</shortName>
    </alternativeName>
</protein>
<dbReference type="Proteomes" id="UP000222056">
    <property type="component" value="Unassembled WGS sequence"/>
</dbReference>
<evidence type="ECO:0000256" key="7">
    <source>
        <dbReference type="ARBA" id="ARBA00023146"/>
    </source>
</evidence>
<dbReference type="GO" id="GO:0006424">
    <property type="term" value="P:glutamyl-tRNA aminoacylation"/>
    <property type="evidence" value="ECO:0007669"/>
    <property type="project" value="UniProtKB-UniRule"/>
</dbReference>
<evidence type="ECO:0000259" key="10">
    <source>
        <dbReference type="Pfam" id="PF19269"/>
    </source>
</evidence>
<keyword evidence="4 8" id="KW-0547">Nucleotide-binding</keyword>
<comment type="catalytic activity">
    <reaction evidence="8">
        <text>tRNA(Glu) + L-glutamate + ATP = L-glutamyl-tRNA(Glu) + AMP + diphosphate</text>
        <dbReference type="Rhea" id="RHEA:23540"/>
        <dbReference type="Rhea" id="RHEA-COMP:9663"/>
        <dbReference type="Rhea" id="RHEA-COMP:9680"/>
        <dbReference type="ChEBI" id="CHEBI:29985"/>
        <dbReference type="ChEBI" id="CHEBI:30616"/>
        <dbReference type="ChEBI" id="CHEBI:33019"/>
        <dbReference type="ChEBI" id="CHEBI:78442"/>
        <dbReference type="ChEBI" id="CHEBI:78520"/>
        <dbReference type="ChEBI" id="CHEBI:456215"/>
        <dbReference type="EC" id="6.1.1.17"/>
    </reaction>
</comment>
<evidence type="ECO:0000256" key="8">
    <source>
        <dbReference type="HAMAP-Rule" id="MF_00022"/>
    </source>
</evidence>
<dbReference type="CDD" id="cd00808">
    <property type="entry name" value="GluRS_core"/>
    <property type="match status" value="1"/>
</dbReference>
<dbReference type="SUPFAM" id="SSF48163">
    <property type="entry name" value="An anticodon-binding domain of class I aminoacyl-tRNA synthetases"/>
    <property type="match status" value="1"/>
</dbReference>
<dbReference type="InterPro" id="IPR008925">
    <property type="entry name" value="aa_tRNA-synth_I_cd-bd_sf"/>
</dbReference>
<keyword evidence="5 8" id="KW-0067">ATP-binding</keyword>
<dbReference type="Pfam" id="PF19269">
    <property type="entry name" value="Anticodon_2"/>
    <property type="match status" value="1"/>
</dbReference>
<dbReference type="Gene3D" id="1.10.1160.10">
    <property type="entry name" value="Glutamyl-trna Synthetase, Domain 2"/>
    <property type="match status" value="1"/>
</dbReference>
<evidence type="ECO:0000313" key="11">
    <source>
        <dbReference type="EMBL" id="SEH14982.1"/>
    </source>
</evidence>
<dbReference type="InterPro" id="IPR045462">
    <property type="entry name" value="aa-tRNA-synth_I_cd-bd"/>
</dbReference>
<keyword evidence="7 8" id="KW-0030">Aminoacyl-tRNA synthetase</keyword>